<evidence type="ECO:0000256" key="1">
    <source>
        <dbReference type="SAM" id="SignalP"/>
    </source>
</evidence>
<protein>
    <recommendedName>
        <fullName evidence="4">DnrO protein</fullName>
    </recommendedName>
</protein>
<reference evidence="2 3" key="1">
    <citation type="submission" date="2022-08" db="EMBL/GenBank/DDBJ databases">
        <title>Reclassification of Massilia species as members of the genera Telluria, Duganella, Pseudoduganella, Mokoshia gen. nov. and Zemynaea gen. nov. using orthogonal and non-orthogonal genome-based approaches.</title>
        <authorList>
            <person name="Bowman J.P."/>
        </authorList>
    </citation>
    <scope>NUCLEOTIDE SEQUENCE [LARGE SCALE GENOMIC DNA]</scope>
    <source>
        <strain evidence="2 3">JCM 31605</strain>
    </source>
</reference>
<keyword evidence="3" id="KW-1185">Reference proteome</keyword>
<organism evidence="2 3">
    <name type="scientific">Massilia agilis</name>
    <dbReference type="NCBI Taxonomy" id="1811226"/>
    <lineage>
        <taxon>Bacteria</taxon>
        <taxon>Pseudomonadati</taxon>
        <taxon>Pseudomonadota</taxon>
        <taxon>Betaproteobacteria</taxon>
        <taxon>Burkholderiales</taxon>
        <taxon>Oxalobacteraceae</taxon>
        <taxon>Telluria group</taxon>
        <taxon>Massilia</taxon>
    </lineage>
</organism>
<feature type="signal peptide" evidence="1">
    <location>
        <begin position="1"/>
        <end position="21"/>
    </location>
</feature>
<name>A0ABT2DGR8_9BURK</name>
<dbReference type="RefSeq" id="WP_258824339.1">
    <property type="nucleotide sequence ID" value="NZ_JANUHB010000007.1"/>
</dbReference>
<keyword evidence="1" id="KW-0732">Signal</keyword>
<dbReference type="Proteomes" id="UP001206126">
    <property type="component" value="Unassembled WGS sequence"/>
</dbReference>
<evidence type="ECO:0008006" key="4">
    <source>
        <dbReference type="Google" id="ProtNLM"/>
    </source>
</evidence>
<proteinExistence type="predicted"/>
<comment type="caution">
    <text evidence="2">The sequence shown here is derived from an EMBL/GenBank/DDBJ whole genome shotgun (WGS) entry which is preliminary data.</text>
</comment>
<gene>
    <name evidence="2" type="ORF">NX774_21520</name>
</gene>
<dbReference type="EMBL" id="JANUHB010000007">
    <property type="protein sequence ID" value="MCS0810508.1"/>
    <property type="molecule type" value="Genomic_DNA"/>
</dbReference>
<feature type="chain" id="PRO_5046821049" description="DnrO protein" evidence="1">
    <location>
        <begin position="22"/>
        <end position="170"/>
    </location>
</feature>
<evidence type="ECO:0000313" key="2">
    <source>
        <dbReference type="EMBL" id="MCS0810508.1"/>
    </source>
</evidence>
<sequence>MPRTKSLTFALFLAVPLFAFAAGQHEHEHGHGHDHGAMGKPQPIKVELKDGKKWPTDLPLRKGMSTIREVTATTMANAHAGKESDALYADAAKRIDRELAKIVQNCKLDPDADAQLHVVISEMMAASGVMAGKAPAKPRMDGLHRMAEALDAYGTHFAHAGWKGMDIPQQ</sequence>
<evidence type="ECO:0000313" key="3">
    <source>
        <dbReference type="Proteomes" id="UP001206126"/>
    </source>
</evidence>
<accession>A0ABT2DGR8</accession>